<feature type="region of interest" description="Disordered" evidence="1">
    <location>
        <begin position="1"/>
        <end position="58"/>
    </location>
</feature>
<evidence type="ECO:0000256" key="1">
    <source>
        <dbReference type="SAM" id="MobiDB-lite"/>
    </source>
</evidence>
<name>A0ABR9P3I6_9ACTN</name>
<protein>
    <submittedName>
        <fullName evidence="2">Uncharacterized protein</fullName>
    </submittedName>
</protein>
<comment type="caution">
    <text evidence="2">The sequence shown here is derived from an EMBL/GenBank/DDBJ whole genome shotgun (WGS) entry which is preliminary data.</text>
</comment>
<reference evidence="2 3" key="1">
    <citation type="submission" date="2020-09" db="EMBL/GenBank/DDBJ databases">
        <title>Diversity and distribution of actinomycetes associated with coral in the coast of Hainan.</title>
        <authorList>
            <person name="Li F."/>
        </authorList>
    </citation>
    <scope>NUCLEOTIDE SEQUENCE [LARGE SCALE GENOMIC DNA]</scope>
    <source>
        <strain evidence="2 3">HNM0947</strain>
    </source>
</reference>
<dbReference type="Proteomes" id="UP000806528">
    <property type="component" value="Unassembled WGS sequence"/>
</dbReference>
<dbReference type="RefSeq" id="WP_193121054.1">
    <property type="nucleotide sequence ID" value="NZ_JADBGI010000005.1"/>
</dbReference>
<evidence type="ECO:0000313" key="2">
    <source>
        <dbReference type="EMBL" id="MBE2998396.1"/>
    </source>
</evidence>
<keyword evidence="3" id="KW-1185">Reference proteome</keyword>
<sequence>MSEFRSPTQRRDGRGSAERQGPLAALRDRVGSHAATDTVGHENDSWAGVAIGWSGGEP</sequence>
<gene>
    <name evidence="2" type="ORF">IDM40_06700</name>
</gene>
<accession>A0ABR9P3I6</accession>
<evidence type="ECO:0000313" key="3">
    <source>
        <dbReference type="Proteomes" id="UP000806528"/>
    </source>
</evidence>
<dbReference type="EMBL" id="JADBGI010000005">
    <property type="protein sequence ID" value="MBE2998396.1"/>
    <property type="molecule type" value="Genomic_DNA"/>
</dbReference>
<organism evidence="2 3">
    <name type="scientific">Nocardiopsis coralli</name>
    <dbReference type="NCBI Taxonomy" id="2772213"/>
    <lineage>
        <taxon>Bacteria</taxon>
        <taxon>Bacillati</taxon>
        <taxon>Actinomycetota</taxon>
        <taxon>Actinomycetes</taxon>
        <taxon>Streptosporangiales</taxon>
        <taxon>Nocardiopsidaceae</taxon>
        <taxon>Nocardiopsis</taxon>
    </lineage>
</organism>
<proteinExistence type="predicted"/>